<evidence type="ECO:0000256" key="2">
    <source>
        <dbReference type="ARBA" id="ARBA00022741"/>
    </source>
</evidence>
<comment type="function">
    <text evidence="6">Component of the post-replicative DNA mismatch repair system (MMR).</text>
</comment>
<dbReference type="SUPFAM" id="SSF48334">
    <property type="entry name" value="DNA repair protein MutS, domain III"/>
    <property type="match status" value="2"/>
</dbReference>
<dbReference type="Gene3D" id="3.30.420.110">
    <property type="entry name" value="MutS, connector domain"/>
    <property type="match status" value="1"/>
</dbReference>
<keyword evidence="3 6" id="KW-0067">ATP-binding</keyword>
<feature type="region of interest" description="Disordered" evidence="7">
    <location>
        <begin position="338"/>
        <end position="372"/>
    </location>
</feature>
<organism evidence="10 11">
    <name type="scientific">Fasciola hepatica</name>
    <name type="common">Liver fluke</name>
    <dbReference type="NCBI Taxonomy" id="6192"/>
    <lineage>
        <taxon>Eukaryota</taxon>
        <taxon>Metazoa</taxon>
        <taxon>Spiralia</taxon>
        <taxon>Lophotrochozoa</taxon>
        <taxon>Platyhelminthes</taxon>
        <taxon>Trematoda</taxon>
        <taxon>Digenea</taxon>
        <taxon>Plagiorchiida</taxon>
        <taxon>Echinostomata</taxon>
        <taxon>Echinostomatoidea</taxon>
        <taxon>Fasciolidae</taxon>
        <taxon>Fasciola</taxon>
    </lineage>
</organism>
<dbReference type="SUPFAM" id="SSF53150">
    <property type="entry name" value="DNA repair protein MutS, domain II"/>
    <property type="match status" value="1"/>
</dbReference>
<keyword evidence="11" id="KW-1185">Reference proteome</keyword>
<dbReference type="GO" id="GO:0030983">
    <property type="term" value="F:mismatched DNA binding"/>
    <property type="evidence" value="ECO:0007669"/>
    <property type="project" value="UniProtKB-UniRule"/>
</dbReference>
<keyword evidence="6" id="KW-0227">DNA damage</keyword>
<keyword evidence="5" id="KW-0469">Meiosis</keyword>
<dbReference type="SMART" id="SM00533">
    <property type="entry name" value="MUTSd"/>
    <property type="match status" value="1"/>
</dbReference>
<reference evidence="10" key="1">
    <citation type="submission" date="2019-03" db="EMBL/GenBank/DDBJ databases">
        <title>Improved annotation for the trematode Fasciola hepatica.</title>
        <authorList>
            <person name="Choi Y.-J."/>
            <person name="Martin J."/>
            <person name="Mitreva M."/>
        </authorList>
    </citation>
    <scope>NUCLEOTIDE SEQUENCE [LARGE SCALE GENOMIC DNA]</scope>
</reference>
<evidence type="ECO:0000256" key="3">
    <source>
        <dbReference type="ARBA" id="ARBA00022840"/>
    </source>
</evidence>
<dbReference type="PIRSF" id="PIRSF037677">
    <property type="entry name" value="DNA_mis_repair_Msh6"/>
    <property type="match status" value="1"/>
</dbReference>
<sequence>MRNWKQKLREYGWNKHVLNPSTCRSCTTNYTHWCASKRSIRFTTPLDRPCSLRTPSATNQTNTDSHVIMSIVEGRGSASGEIGVASLDLFSPTLEVSQFQDTGSYSRTLIKLLILCPTQIVLPQRAFGPQSCMKNLIKVLQEFRPQAMPVAISRSRFNDRLGLSELLRLCHPEYHPAIRSISQRFYALSAVAALLSYVEETHGFTIAAHTLKFTFTGSFQTSVIDVHTACRLELVENLTTRLPKGSLFAAIDNTSNPGGARLLRTNLLQPPTDLSTILNRQNAVNELVSKADSLLLLQNILRRLPYIDGLLSFCIQMNNGVHKNNCTPFLHTDWTKSNKVTTTETTPNNPSRSNPLLNATNNHTSEATMSSRITSGQLPVNIRMAELRITKLIAVKSILDQVVPLKNALNELKSGLFETYRKLPLIEQLLNGVSRNPVQLFQQQQQHRKSAGFASSSQQRPNLAQANVATAAAAAKSMLTVSFDEATRTDNELSSGPATADQSGPHHGTPFIHQRIVGQQQQKQSQQSLSASQQQQAAQLRGSFETTTGADSVGGWSEAHSAAVADQLLDDPRYLSTRKKLCTVLHEDIHLSKGLLAMQSQKCFAIKEGLNVVLDVTRKAYSEQLDDVTVEISRLSERYKLPLRVGHNKCRGFHIVIPEDVFKRRVSEDNSRRLLDVSEIAECANVSQGSKRIGSDSLEISQHDQSTSIFETGPTDEPSKFWTPWKLPPELVKTYVSNGVVHCTTESLIRLNERMKGSLHEVYYIADQIIWDLMLELHADMALFYRLSEVVANLDFLCSLALFAMRSSPECPFVYPQFGDTMGIRNGRNVLLEHRSKYKVVGNHVYASKHANVTIITGPSMSGKTTYLKQIAFIQVLAQIGSLVPAELAIMPIVDQIYFHNCGEDDLTSSESSFMKDVSLMTLKICTNPEESRSLSWSICEVLSDRQVLFLLFIYQFNKKTFAFIASSRTDLTRLSIVYPSIEIGHMRIEECNNAVNNEDIITGVTHPNSTFDSSSIDSRIRDQSQTNCLPPKGTPKFQTKWKFTYELMKGASGENPYGIRMICHTSFPEDIISRAEEILRKIHPSSMPVSTSLFDKSTLNPIANATNIETNTSLMASSDVRQAGQLLGRLTHHRLAFHFLRQVHRICKALKEDLDGKCQPTSDPITSEILGCLRFMRDFHRAVESGKSPLQIQH</sequence>
<dbReference type="SMART" id="SM00534">
    <property type="entry name" value="MUTSac"/>
    <property type="match status" value="1"/>
</dbReference>
<dbReference type="GO" id="GO:0006298">
    <property type="term" value="P:mismatch repair"/>
    <property type="evidence" value="ECO:0007669"/>
    <property type="project" value="InterPro"/>
</dbReference>
<evidence type="ECO:0000256" key="6">
    <source>
        <dbReference type="PIRNR" id="PIRNR037677"/>
    </source>
</evidence>
<feature type="domain" description="DNA mismatch repair protein MutS core" evidence="8">
    <location>
        <begin position="242"/>
        <end position="835"/>
    </location>
</feature>
<dbReference type="EMBL" id="JXXN02002645">
    <property type="protein sequence ID" value="THD22605.1"/>
    <property type="molecule type" value="Genomic_DNA"/>
</dbReference>
<dbReference type="PANTHER" id="PTHR11361:SF21">
    <property type="entry name" value="MUTS PROTEIN HOMOLOG 4"/>
    <property type="match status" value="1"/>
</dbReference>
<feature type="compositionally biased region" description="Low complexity" evidence="7">
    <location>
        <begin position="338"/>
        <end position="358"/>
    </location>
</feature>
<dbReference type="Gene3D" id="1.10.1420.10">
    <property type="match status" value="1"/>
</dbReference>
<feature type="compositionally biased region" description="Polar residues" evidence="7">
    <location>
        <begin position="359"/>
        <end position="372"/>
    </location>
</feature>
<dbReference type="Gene3D" id="3.40.50.300">
    <property type="entry name" value="P-loop containing nucleotide triphosphate hydrolases"/>
    <property type="match status" value="2"/>
</dbReference>
<dbReference type="InterPro" id="IPR027417">
    <property type="entry name" value="P-loop_NTPase"/>
</dbReference>
<proteinExistence type="inferred from homology"/>
<evidence type="ECO:0000313" key="11">
    <source>
        <dbReference type="Proteomes" id="UP000230066"/>
    </source>
</evidence>
<evidence type="ECO:0000259" key="9">
    <source>
        <dbReference type="SMART" id="SM00534"/>
    </source>
</evidence>
<keyword evidence="2 6" id="KW-0547">Nucleotide-binding</keyword>
<dbReference type="GO" id="GO:0005524">
    <property type="term" value="F:ATP binding"/>
    <property type="evidence" value="ECO:0007669"/>
    <property type="project" value="UniProtKB-UniRule"/>
</dbReference>
<comment type="caution">
    <text evidence="10">The sequence shown here is derived from an EMBL/GenBank/DDBJ whole genome shotgun (WGS) entry which is preliminary data.</text>
</comment>
<dbReference type="InterPro" id="IPR007696">
    <property type="entry name" value="DNA_mismatch_repair_MutS_core"/>
</dbReference>
<protein>
    <recommendedName>
        <fullName evidence="6">DNA mismatch repair protein</fullName>
    </recommendedName>
</protein>
<evidence type="ECO:0000256" key="5">
    <source>
        <dbReference type="ARBA" id="ARBA00023254"/>
    </source>
</evidence>
<dbReference type="Pfam" id="PF05192">
    <property type="entry name" value="MutS_III"/>
    <property type="match status" value="1"/>
</dbReference>
<name>A0A4E0R6D8_FASHE</name>
<evidence type="ECO:0000256" key="1">
    <source>
        <dbReference type="ARBA" id="ARBA00006271"/>
    </source>
</evidence>
<feature type="compositionally biased region" description="Polar residues" evidence="7">
    <location>
        <begin position="492"/>
        <end position="502"/>
    </location>
</feature>
<dbReference type="Pfam" id="PF00488">
    <property type="entry name" value="MutS_V"/>
    <property type="match status" value="1"/>
</dbReference>
<dbReference type="InterPro" id="IPR036187">
    <property type="entry name" value="DNA_mismatch_repair_MutS_sf"/>
</dbReference>
<gene>
    <name evidence="10" type="ORF">D915_006610</name>
</gene>
<evidence type="ECO:0000313" key="10">
    <source>
        <dbReference type="EMBL" id="THD22605.1"/>
    </source>
</evidence>
<keyword evidence="6" id="KW-0234">DNA repair</keyword>
<dbReference type="InterPro" id="IPR036678">
    <property type="entry name" value="MutS_con_dom_sf"/>
</dbReference>
<evidence type="ECO:0000259" key="8">
    <source>
        <dbReference type="SMART" id="SM00533"/>
    </source>
</evidence>
<dbReference type="GO" id="GO:0140664">
    <property type="term" value="F:ATP-dependent DNA damage sensor activity"/>
    <property type="evidence" value="ECO:0007669"/>
    <property type="project" value="InterPro"/>
</dbReference>
<dbReference type="PANTHER" id="PTHR11361">
    <property type="entry name" value="DNA MISMATCH REPAIR PROTEIN MUTS FAMILY MEMBER"/>
    <property type="match status" value="1"/>
</dbReference>
<evidence type="ECO:0000256" key="7">
    <source>
        <dbReference type="SAM" id="MobiDB-lite"/>
    </source>
</evidence>
<dbReference type="AlphaFoldDB" id="A0A4E0R6D8"/>
<dbReference type="InterPro" id="IPR045076">
    <property type="entry name" value="MutS"/>
</dbReference>
<comment type="similarity">
    <text evidence="1 6">Belongs to the DNA mismatch repair MutS family.</text>
</comment>
<dbReference type="GO" id="GO:0005634">
    <property type="term" value="C:nucleus"/>
    <property type="evidence" value="ECO:0007669"/>
    <property type="project" value="TreeGrafter"/>
</dbReference>
<dbReference type="InterPro" id="IPR000432">
    <property type="entry name" value="DNA_mismatch_repair_MutS_C"/>
</dbReference>
<accession>A0A4E0R6D8</accession>
<dbReference type="Pfam" id="PF05188">
    <property type="entry name" value="MutS_II"/>
    <property type="match status" value="1"/>
</dbReference>
<dbReference type="InterPro" id="IPR007860">
    <property type="entry name" value="DNA_mmatch_repair_MutS_con_dom"/>
</dbReference>
<keyword evidence="4 6" id="KW-0238">DNA-binding</keyword>
<dbReference type="GO" id="GO:0007131">
    <property type="term" value="P:reciprocal meiotic recombination"/>
    <property type="evidence" value="ECO:0007669"/>
    <property type="project" value="TreeGrafter"/>
</dbReference>
<dbReference type="SUPFAM" id="SSF52540">
    <property type="entry name" value="P-loop containing nucleoside triphosphate hydrolases"/>
    <property type="match status" value="1"/>
</dbReference>
<dbReference type="InterPro" id="IPR017261">
    <property type="entry name" value="DNA_mismatch_repair_MutS/MSH"/>
</dbReference>
<feature type="domain" description="DNA mismatch repair proteins mutS family" evidence="9">
    <location>
        <begin position="851"/>
        <end position="1081"/>
    </location>
</feature>
<dbReference type="Proteomes" id="UP000230066">
    <property type="component" value="Unassembled WGS sequence"/>
</dbReference>
<feature type="region of interest" description="Disordered" evidence="7">
    <location>
        <begin position="487"/>
        <end position="544"/>
    </location>
</feature>
<evidence type="ECO:0000256" key="4">
    <source>
        <dbReference type="ARBA" id="ARBA00023125"/>
    </source>
</evidence>
<feature type="compositionally biased region" description="Low complexity" evidence="7">
    <location>
        <begin position="519"/>
        <end position="539"/>
    </location>
</feature>